<keyword evidence="3" id="KW-0472">Membrane</keyword>
<evidence type="ECO:0000313" key="5">
    <source>
        <dbReference type="Proteomes" id="UP001150925"/>
    </source>
</evidence>
<feature type="region of interest" description="Disordered" evidence="2">
    <location>
        <begin position="199"/>
        <end position="242"/>
    </location>
</feature>
<accession>A0A9W8E449</accession>
<dbReference type="AlphaFoldDB" id="A0A9W8E449"/>
<evidence type="ECO:0000256" key="3">
    <source>
        <dbReference type="SAM" id="Phobius"/>
    </source>
</evidence>
<feature type="region of interest" description="Disordered" evidence="2">
    <location>
        <begin position="313"/>
        <end position="361"/>
    </location>
</feature>
<keyword evidence="5" id="KW-1185">Reference proteome</keyword>
<reference evidence="4" key="1">
    <citation type="submission" date="2022-07" db="EMBL/GenBank/DDBJ databases">
        <title>Phylogenomic reconstructions and comparative analyses of Kickxellomycotina fungi.</title>
        <authorList>
            <person name="Reynolds N.K."/>
            <person name="Stajich J.E."/>
            <person name="Barry K."/>
            <person name="Grigoriev I.V."/>
            <person name="Crous P."/>
            <person name="Smith M.E."/>
        </authorList>
    </citation>
    <scope>NUCLEOTIDE SEQUENCE</scope>
    <source>
        <strain evidence="4">RSA 1196</strain>
    </source>
</reference>
<evidence type="ECO:0000256" key="1">
    <source>
        <dbReference type="SAM" id="Coils"/>
    </source>
</evidence>
<evidence type="ECO:0000256" key="2">
    <source>
        <dbReference type="SAM" id="MobiDB-lite"/>
    </source>
</evidence>
<feature type="transmembrane region" description="Helical" evidence="3">
    <location>
        <begin position="6"/>
        <end position="26"/>
    </location>
</feature>
<sequence length="361" mass="39346">MPLPYIGIFFTGSIALLAVAAGVLLLQDGHNSHSYHHHHRQERFYQRHNSQHQRSNYRPPNEPRTVTNEKPLTADNVRGQSEEQEDGAQSEYAAQEKNMVSHGTTTDVRVPQVSTLRQRRLLENESDLSQDAESIHMEYSYLMAMEQQNERKRQELLREQAQLERIEAELRAKRETLESQTHLRSLLDLSSSPAEANNMWSATSFPESSSSGTPPHSSIPTVNDVGSPSGSNSCSQRVTTTTPAAVVTTGHGDALEGSPVHSSSPMGLLVSPVVSEHSPAQGVDPQLLLSSAPRSSAFVSSRMSDISTIHTALEGSPSPSEFGSVPLSSVNPSATGSPRGTSMSGESWIELESRVSDTSHF</sequence>
<feature type="compositionally biased region" description="Polar residues" evidence="2">
    <location>
        <begin position="52"/>
        <end position="70"/>
    </location>
</feature>
<feature type="compositionally biased region" description="Polar residues" evidence="2">
    <location>
        <begin position="317"/>
        <end position="345"/>
    </location>
</feature>
<keyword evidence="3" id="KW-1133">Transmembrane helix</keyword>
<organism evidence="4 5">
    <name type="scientific">Dispira parvispora</name>
    <dbReference type="NCBI Taxonomy" id="1520584"/>
    <lineage>
        <taxon>Eukaryota</taxon>
        <taxon>Fungi</taxon>
        <taxon>Fungi incertae sedis</taxon>
        <taxon>Zoopagomycota</taxon>
        <taxon>Kickxellomycotina</taxon>
        <taxon>Dimargaritomycetes</taxon>
        <taxon>Dimargaritales</taxon>
        <taxon>Dimargaritaceae</taxon>
        <taxon>Dispira</taxon>
    </lineage>
</organism>
<feature type="coiled-coil region" evidence="1">
    <location>
        <begin position="142"/>
        <end position="183"/>
    </location>
</feature>
<proteinExistence type="predicted"/>
<feature type="compositionally biased region" description="Low complexity" evidence="2">
    <location>
        <begin position="206"/>
        <end position="220"/>
    </location>
</feature>
<feature type="compositionally biased region" description="Basic and acidic residues" evidence="2">
    <location>
        <begin position="351"/>
        <end position="361"/>
    </location>
</feature>
<feature type="region of interest" description="Disordered" evidence="2">
    <location>
        <begin position="33"/>
        <end position="90"/>
    </location>
</feature>
<feature type="compositionally biased region" description="Polar residues" evidence="2">
    <location>
        <begin position="224"/>
        <end position="237"/>
    </location>
</feature>
<keyword evidence="1" id="KW-0175">Coiled coil</keyword>
<dbReference type="OrthoDB" id="5664852at2759"/>
<dbReference type="Proteomes" id="UP001150925">
    <property type="component" value="Unassembled WGS sequence"/>
</dbReference>
<evidence type="ECO:0000313" key="4">
    <source>
        <dbReference type="EMBL" id="KAJ1966928.1"/>
    </source>
</evidence>
<keyword evidence="3" id="KW-0812">Transmembrane</keyword>
<name>A0A9W8E449_9FUNG</name>
<gene>
    <name evidence="4" type="ORF">IWQ62_002161</name>
</gene>
<protein>
    <submittedName>
        <fullName evidence="4">Uncharacterized protein</fullName>
    </submittedName>
</protein>
<dbReference type="EMBL" id="JANBPY010000424">
    <property type="protein sequence ID" value="KAJ1966928.1"/>
    <property type="molecule type" value="Genomic_DNA"/>
</dbReference>
<comment type="caution">
    <text evidence="4">The sequence shown here is derived from an EMBL/GenBank/DDBJ whole genome shotgun (WGS) entry which is preliminary data.</text>
</comment>